<dbReference type="Proteomes" id="UP000649604">
    <property type="component" value="Unassembled WGS sequence"/>
</dbReference>
<sequence length="525" mass="59001">MRKLLLNTIIVLTLCFMLVQPAAAKTLKMAYAGDVRSMDPYANAESFTLAFLGHVYEPLVRYNRDLTIEPALATSWDVIEPTVWRFKLREGVKYHNGNPFDADDVVASIKRVTHSNSPLKGNVPAVKDIRKVDQYTVDFILNGTYPLLLNDLSNIYMMDAEWMTEHNCLNPTDPAKGEESYATINTNGTGPFLVESRQPDAKTVLVVNPDWWDHPQHNLTRIDFTPIQSDATRVAALLSGEIDFMYPSPLQDAQRLNNTPGIKVLEGPGLRTIMLMLNQKPDTLHNSNIEGANPLRELGVRKALYQAINMDLIQQKIMRGKSRNAGLLVAPEIPGFDPELNDRYPYDPEAAQNLLVEAGYPDGFEVGFDCPNDRYINDEEICQAITSMWAKIGVKANLTAQTKSLHFNKALAGECDIWMLGWATLPMMDSYSVLSQMLSSSREQLGLYNPGGYKNPRVDELVDKIAVELDASERQKMISEAFKLAKEDVPIIPLHQQPLSWAVREGVNVIQFADDKIRLWYATID</sequence>
<dbReference type="GO" id="GO:1904680">
    <property type="term" value="F:peptide transmembrane transporter activity"/>
    <property type="evidence" value="ECO:0007669"/>
    <property type="project" value="TreeGrafter"/>
</dbReference>
<dbReference type="PIRSF" id="PIRSF002741">
    <property type="entry name" value="MppA"/>
    <property type="match status" value="1"/>
</dbReference>
<dbReference type="InterPro" id="IPR030678">
    <property type="entry name" value="Peptide/Ni-bd"/>
</dbReference>
<evidence type="ECO:0000256" key="1">
    <source>
        <dbReference type="ARBA" id="ARBA00005695"/>
    </source>
</evidence>
<evidence type="ECO:0000256" key="3">
    <source>
        <dbReference type="ARBA" id="ARBA00022729"/>
    </source>
</evidence>
<dbReference type="Pfam" id="PF00496">
    <property type="entry name" value="SBP_bac_5"/>
    <property type="match status" value="1"/>
</dbReference>
<dbReference type="Gene3D" id="3.40.190.10">
    <property type="entry name" value="Periplasmic binding protein-like II"/>
    <property type="match status" value="1"/>
</dbReference>
<keyword evidence="3 4" id="KW-0732">Signal</keyword>
<protein>
    <submittedName>
        <fullName evidence="6">ABC transporter substrate-binding protein</fullName>
    </submittedName>
</protein>
<accession>A0A9D5Q4X0</accession>
<reference evidence="6" key="1">
    <citation type="submission" date="2019-11" db="EMBL/GenBank/DDBJ databases">
        <title>Microbial mats filling the niche in hypersaline microbial mats.</title>
        <authorList>
            <person name="Wong H.L."/>
            <person name="Macleod F.I."/>
            <person name="White R.A. III"/>
            <person name="Burns B.P."/>
        </authorList>
    </citation>
    <scope>NUCLEOTIDE SEQUENCE</scope>
    <source>
        <strain evidence="6">Rbin_158</strain>
    </source>
</reference>
<comment type="caution">
    <text evidence="6">The sequence shown here is derived from an EMBL/GenBank/DDBJ whole genome shotgun (WGS) entry which is preliminary data.</text>
</comment>
<proteinExistence type="inferred from homology"/>
<evidence type="ECO:0000313" key="6">
    <source>
        <dbReference type="EMBL" id="MBD3323637.1"/>
    </source>
</evidence>
<dbReference type="InterPro" id="IPR000914">
    <property type="entry name" value="SBP_5_dom"/>
</dbReference>
<name>A0A9D5Q4X0_9BACT</name>
<evidence type="ECO:0000313" key="7">
    <source>
        <dbReference type="Proteomes" id="UP000649604"/>
    </source>
</evidence>
<dbReference type="GO" id="GO:0043190">
    <property type="term" value="C:ATP-binding cassette (ABC) transporter complex"/>
    <property type="evidence" value="ECO:0007669"/>
    <property type="project" value="InterPro"/>
</dbReference>
<dbReference type="PANTHER" id="PTHR30290:SF9">
    <property type="entry name" value="OLIGOPEPTIDE-BINDING PROTEIN APPA"/>
    <property type="match status" value="1"/>
</dbReference>
<dbReference type="GO" id="GO:0042597">
    <property type="term" value="C:periplasmic space"/>
    <property type="evidence" value="ECO:0007669"/>
    <property type="project" value="UniProtKB-ARBA"/>
</dbReference>
<gene>
    <name evidence="6" type="ORF">GF339_03570</name>
</gene>
<evidence type="ECO:0000259" key="5">
    <source>
        <dbReference type="Pfam" id="PF00496"/>
    </source>
</evidence>
<dbReference type="Gene3D" id="3.90.76.10">
    <property type="entry name" value="Dipeptide-binding Protein, Domain 1"/>
    <property type="match status" value="1"/>
</dbReference>
<dbReference type="CDD" id="cd08498">
    <property type="entry name" value="PBP2_NikA_DppA_OppA_like_2"/>
    <property type="match status" value="1"/>
</dbReference>
<evidence type="ECO:0000256" key="4">
    <source>
        <dbReference type="SAM" id="SignalP"/>
    </source>
</evidence>
<dbReference type="GO" id="GO:0015833">
    <property type="term" value="P:peptide transport"/>
    <property type="evidence" value="ECO:0007669"/>
    <property type="project" value="TreeGrafter"/>
</dbReference>
<evidence type="ECO:0000256" key="2">
    <source>
        <dbReference type="ARBA" id="ARBA00022448"/>
    </source>
</evidence>
<dbReference type="Gene3D" id="3.10.105.10">
    <property type="entry name" value="Dipeptide-binding Protein, Domain 3"/>
    <property type="match status" value="1"/>
</dbReference>
<dbReference type="EMBL" id="WJJP01000109">
    <property type="protein sequence ID" value="MBD3323637.1"/>
    <property type="molecule type" value="Genomic_DNA"/>
</dbReference>
<organism evidence="6 7">
    <name type="scientific">candidate division KSB3 bacterium</name>
    <dbReference type="NCBI Taxonomy" id="2044937"/>
    <lineage>
        <taxon>Bacteria</taxon>
        <taxon>candidate division KSB3</taxon>
    </lineage>
</organism>
<feature type="signal peptide" evidence="4">
    <location>
        <begin position="1"/>
        <end position="24"/>
    </location>
</feature>
<feature type="chain" id="PRO_5039522267" evidence="4">
    <location>
        <begin position="25"/>
        <end position="525"/>
    </location>
</feature>
<comment type="similarity">
    <text evidence="1">Belongs to the bacterial solute-binding protein 5 family.</text>
</comment>
<dbReference type="PANTHER" id="PTHR30290">
    <property type="entry name" value="PERIPLASMIC BINDING COMPONENT OF ABC TRANSPORTER"/>
    <property type="match status" value="1"/>
</dbReference>
<feature type="domain" description="Solute-binding protein family 5" evidence="5">
    <location>
        <begin position="67"/>
        <end position="442"/>
    </location>
</feature>
<dbReference type="AlphaFoldDB" id="A0A9D5Q4X0"/>
<keyword evidence="2" id="KW-0813">Transport</keyword>
<dbReference type="InterPro" id="IPR039424">
    <property type="entry name" value="SBP_5"/>
</dbReference>
<dbReference type="SUPFAM" id="SSF53850">
    <property type="entry name" value="Periplasmic binding protein-like II"/>
    <property type="match status" value="1"/>
</dbReference>